<evidence type="ECO:0000256" key="9">
    <source>
        <dbReference type="ARBA" id="ARBA00023679"/>
    </source>
</evidence>
<reference evidence="11 12" key="1">
    <citation type="submission" date="2019-03" db="EMBL/GenBank/DDBJ databases">
        <title>Genomic Encyclopedia of Type Strains, Phase IV (KMG-IV): sequencing the most valuable type-strain genomes for metagenomic binning, comparative biology and taxonomic classification.</title>
        <authorList>
            <person name="Goeker M."/>
        </authorList>
    </citation>
    <scope>NUCLEOTIDE SEQUENCE [LARGE SCALE GENOMIC DNA]</scope>
    <source>
        <strain evidence="11 12">DSM 45934</strain>
    </source>
</reference>
<dbReference type="Gene3D" id="3.90.79.20">
    <property type="match status" value="1"/>
</dbReference>
<comment type="caution">
    <text evidence="11">The sequence shown here is derived from an EMBL/GenBank/DDBJ whole genome shotgun (WGS) entry which is preliminary data.</text>
</comment>
<dbReference type="NCBIfam" id="NF001299">
    <property type="entry name" value="PRK00241.1"/>
    <property type="match status" value="1"/>
</dbReference>
<protein>
    <recommendedName>
        <fullName evidence="4">NAD(+) diphosphatase</fullName>
        <ecNumber evidence="4">3.6.1.22</ecNumber>
    </recommendedName>
</protein>
<comment type="cofactor">
    <cofactor evidence="2">
        <name>Zn(2+)</name>
        <dbReference type="ChEBI" id="CHEBI:29105"/>
    </cofactor>
</comment>
<dbReference type="InterPro" id="IPR015797">
    <property type="entry name" value="NUDIX_hydrolase-like_dom_sf"/>
</dbReference>
<dbReference type="SUPFAM" id="SSF55811">
    <property type="entry name" value="Nudix"/>
    <property type="match status" value="1"/>
</dbReference>
<evidence type="ECO:0000313" key="11">
    <source>
        <dbReference type="EMBL" id="TCO60938.1"/>
    </source>
</evidence>
<keyword evidence="5" id="KW-0479">Metal-binding</keyword>
<dbReference type="PANTHER" id="PTHR42904">
    <property type="entry name" value="NUDIX HYDROLASE, NUDC SUBFAMILY"/>
    <property type="match status" value="1"/>
</dbReference>
<keyword evidence="7" id="KW-0460">Magnesium</keyword>
<dbReference type="GO" id="GO:0035529">
    <property type="term" value="F:NADH pyrophosphatase activity"/>
    <property type="evidence" value="ECO:0007669"/>
    <property type="project" value="TreeGrafter"/>
</dbReference>
<dbReference type="AlphaFoldDB" id="A0A4R2JUF9"/>
<dbReference type="RefSeq" id="WP_132116288.1">
    <property type="nucleotide sequence ID" value="NZ_SLWS01000003.1"/>
</dbReference>
<accession>A0A4R2JUF9</accession>
<evidence type="ECO:0000256" key="1">
    <source>
        <dbReference type="ARBA" id="ARBA00001946"/>
    </source>
</evidence>
<keyword evidence="6" id="KW-0378">Hydrolase</keyword>
<dbReference type="InterPro" id="IPR000086">
    <property type="entry name" value="NUDIX_hydrolase_dom"/>
</dbReference>
<evidence type="ECO:0000256" key="5">
    <source>
        <dbReference type="ARBA" id="ARBA00022723"/>
    </source>
</evidence>
<comment type="similarity">
    <text evidence="3">Belongs to the Nudix hydrolase family. NudC subfamily.</text>
</comment>
<evidence type="ECO:0000256" key="4">
    <source>
        <dbReference type="ARBA" id="ARBA00012381"/>
    </source>
</evidence>
<dbReference type="GO" id="GO:0019677">
    <property type="term" value="P:NAD+ catabolic process"/>
    <property type="evidence" value="ECO:0007669"/>
    <property type="project" value="TreeGrafter"/>
</dbReference>
<dbReference type="InterPro" id="IPR049734">
    <property type="entry name" value="NudC-like_C"/>
</dbReference>
<evidence type="ECO:0000256" key="6">
    <source>
        <dbReference type="ARBA" id="ARBA00022801"/>
    </source>
</evidence>
<evidence type="ECO:0000313" key="12">
    <source>
        <dbReference type="Proteomes" id="UP000295680"/>
    </source>
</evidence>
<dbReference type="GO" id="GO:0005829">
    <property type="term" value="C:cytosol"/>
    <property type="evidence" value="ECO:0007669"/>
    <property type="project" value="TreeGrafter"/>
</dbReference>
<dbReference type="Pfam" id="PF09296">
    <property type="entry name" value="NUDIX-like"/>
    <property type="match status" value="1"/>
</dbReference>
<comment type="catalytic activity">
    <reaction evidence="9">
        <text>a 5'-end NAD(+)-phospho-ribonucleoside in mRNA + H2O = a 5'-end phospho-adenosine-phospho-ribonucleoside in mRNA + beta-nicotinamide D-ribonucleotide + 2 H(+)</text>
        <dbReference type="Rhea" id="RHEA:60876"/>
        <dbReference type="Rhea" id="RHEA-COMP:15698"/>
        <dbReference type="Rhea" id="RHEA-COMP:15719"/>
        <dbReference type="ChEBI" id="CHEBI:14649"/>
        <dbReference type="ChEBI" id="CHEBI:15377"/>
        <dbReference type="ChEBI" id="CHEBI:15378"/>
        <dbReference type="ChEBI" id="CHEBI:144029"/>
        <dbReference type="ChEBI" id="CHEBI:144051"/>
    </reaction>
    <physiologicalReaction direction="left-to-right" evidence="9">
        <dbReference type="Rhea" id="RHEA:60877"/>
    </physiologicalReaction>
</comment>
<dbReference type="Pfam" id="PF00293">
    <property type="entry name" value="NUDIX"/>
    <property type="match status" value="1"/>
</dbReference>
<dbReference type="EMBL" id="SLWS01000003">
    <property type="protein sequence ID" value="TCO60938.1"/>
    <property type="molecule type" value="Genomic_DNA"/>
</dbReference>
<gene>
    <name evidence="11" type="ORF">EV192_103520</name>
</gene>
<name>A0A4R2JUF9_9PSEU</name>
<evidence type="ECO:0000256" key="2">
    <source>
        <dbReference type="ARBA" id="ARBA00001947"/>
    </source>
</evidence>
<dbReference type="PROSITE" id="PS00893">
    <property type="entry name" value="NUDIX_BOX"/>
    <property type="match status" value="1"/>
</dbReference>
<comment type="cofactor">
    <cofactor evidence="1">
        <name>Mg(2+)</name>
        <dbReference type="ChEBI" id="CHEBI:18420"/>
    </cofactor>
</comment>
<dbReference type="Proteomes" id="UP000295680">
    <property type="component" value="Unassembled WGS sequence"/>
</dbReference>
<evidence type="ECO:0000256" key="7">
    <source>
        <dbReference type="ARBA" id="ARBA00022842"/>
    </source>
</evidence>
<dbReference type="InterPro" id="IPR015375">
    <property type="entry name" value="NADH_PPase-like_N"/>
</dbReference>
<evidence type="ECO:0000256" key="8">
    <source>
        <dbReference type="ARBA" id="ARBA00023027"/>
    </source>
</evidence>
<sequence length="264" mass="29363">MTDLTYNGLALDRVPHLRADSAWVDRQLARPDARVIPFCRDRILDTRAEPTDTTVFLGLDGDTPVFATELPEPAGEARDLRAVVTTLDPAEAATFAYARGMLHWTRHQQFCGTCGSPTTARDGGHVRACRHCDKLHFPRVEPAVIVLVTWQDTCLLARHHNATGYSTLAGFVEPGESLEETVHREIREEAGVTLAAVRYQASQTWPFPAGLMIGYHATAATPDIHVDGRELDDARWFTPDEVRAMPQSRTDSIEHFLVSHWLTG</sequence>
<dbReference type="InterPro" id="IPR020084">
    <property type="entry name" value="NUDIX_hydrolase_CS"/>
</dbReference>
<dbReference type="PROSITE" id="PS51462">
    <property type="entry name" value="NUDIX"/>
    <property type="match status" value="1"/>
</dbReference>
<evidence type="ECO:0000259" key="10">
    <source>
        <dbReference type="PROSITE" id="PS51462"/>
    </source>
</evidence>
<organism evidence="11 12">
    <name type="scientific">Actinocrispum wychmicini</name>
    <dbReference type="NCBI Taxonomy" id="1213861"/>
    <lineage>
        <taxon>Bacteria</taxon>
        <taxon>Bacillati</taxon>
        <taxon>Actinomycetota</taxon>
        <taxon>Actinomycetes</taxon>
        <taxon>Pseudonocardiales</taxon>
        <taxon>Pseudonocardiaceae</taxon>
        <taxon>Actinocrispum</taxon>
    </lineage>
</organism>
<dbReference type="EC" id="3.6.1.22" evidence="4"/>
<keyword evidence="12" id="KW-1185">Reference proteome</keyword>
<dbReference type="InterPro" id="IPR050241">
    <property type="entry name" value="NAD-cap_RNA_hydrolase_NudC"/>
</dbReference>
<evidence type="ECO:0000256" key="3">
    <source>
        <dbReference type="ARBA" id="ARBA00009595"/>
    </source>
</evidence>
<dbReference type="PANTHER" id="PTHR42904:SF6">
    <property type="entry name" value="NAD-CAPPED RNA HYDROLASE NUDT12"/>
    <property type="match status" value="1"/>
</dbReference>
<keyword evidence="8" id="KW-0520">NAD</keyword>
<dbReference type="Gene3D" id="3.90.79.10">
    <property type="entry name" value="Nucleoside Triphosphate Pyrophosphohydrolase"/>
    <property type="match status" value="1"/>
</dbReference>
<dbReference type="CDD" id="cd03429">
    <property type="entry name" value="NUDIX_NADH_pyrophosphatase_Nudt13"/>
    <property type="match status" value="1"/>
</dbReference>
<proteinExistence type="inferred from homology"/>
<dbReference type="GO" id="GO:0046872">
    <property type="term" value="F:metal ion binding"/>
    <property type="evidence" value="ECO:0007669"/>
    <property type="project" value="UniProtKB-KW"/>
</dbReference>
<dbReference type="OrthoDB" id="9791656at2"/>
<dbReference type="GO" id="GO:0006742">
    <property type="term" value="P:NADP+ catabolic process"/>
    <property type="evidence" value="ECO:0007669"/>
    <property type="project" value="TreeGrafter"/>
</dbReference>
<dbReference type="InterPro" id="IPR015376">
    <property type="entry name" value="Znr_NADH_PPase"/>
</dbReference>
<feature type="domain" description="Nudix hydrolase" evidence="10">
    <location>
        <begin position="138"/>
        <end position="259"/>
    </location>
</feature>
<dbReference type="Pfam" id="PF09297">
    <property type="entry name" value="Zn_ribbon_NUD"/>
    <property type="match status" value="1"/>
</dbReference>